<dbReference type="AlphaFoldDB" id="A0A382A1Z1"/>
<evidence type="ECO:0000313" key="2">
    <source>
        <dbReference type="EMBL" id="SVA95087.1"/>
    </source>
</evidence>
<dbReference type="EMBL" id="UINC01023436">
    <property type="protein sequence ID" value="SVA95087.1"/>
    <property type="molecule type" value="Genomic_DNA"/>
</dbReference>
<keyword evidence="1" id="KW-0472">Membrane</keyword>
<organism evidence="2">
    <name type="scientific">marine metagenome</name>
    <dbReference type="NCBI Taxonomy" id="408172"/>
    <lineage>
        <taxon>unclassified sequences</taxon>
        <taxon>metagenomes</taxon>
        <taxon>ecological metagenomes</taxon>
    </lineage>
</organism>
<sequence>MHNIIQEVFKWQCKLTSLSQSIAIFAGVAIIFLKNIFHKPNISSP</sequence>
<evidence type="ECO:0000256" key="1">
    <source>
        <dbReference type="SAM" id="Phobius"/>
    </source>
</evidence>
<proteinExistence type="predicted"/>
<protein>
    <submittedName>
        <fullName evidence="2">Uncharacterized protein</fullName>
    </submittedName>
</protein>
<name>A0A382A1Z1_9ZZZZ</name>
<keyword evidence="1" id="KW-1133">Transmembrane helix</keyword>
<feature type="transmembrane region" description="Helical" evidence="1">
    <location>
        <begin position="18"/>
        <end position="37"/>
    </location>
</feature>
<keyword evidence="1" id="KW-0812">Transmembrane</keyword>
<gene>
    <name evidence="2" type="ORF">METZ01_LOCUS147941</name>
</gene>
<reference evidence="2" key="1">
    <citation type="submission" date="2018-05" db="EMBL/GenBank/DDBJ databases">
        <authorList>
            <person name="Lanie J.A."/>
            <person name="Ng W.-L."/>
            <person name="Kazmierczak K.M."/>
            <person name="Andrzejewski T.M."/>
            <person name="Davidsen T.M."/>
            <person name="Wayne K.J."/>
            <person name="Tettelin H."/>
            <person name="Glass J.I."/>
            <person name="Rusch D."/>
            <person name="Podicherti R."/>
            <person name="Tsui H.-C.T."/>
            <person name="Winkler M.E."/>
        </authorList>
    </citation>
    <scope>NUCLEOTIDE SEQUENCE</scope>
</reference>
<accession>A0A382A1Z1</accession>